<evidence type="ECO:0000256" key="3">
    <source>
        <dbReference type="ARBA" id="ARBA00022525"/>
    </source>
</evidence>
<reference evidence="10" key="1">
    <citation type="submission" date="2022-07" db="EMBL/GenBank/DDBJ databases">
        <authorList>
            <person name="Macas J."/>
            <person name="Novak P."/>
            <person name="Neumann P."/>
        </authorList>
    </citation>
    <scope>NUCLEOTIDE SEQUENCE</scope>
</reference>
<dbReference type="Pfam" id="PF03330">
    <property type="entry name" value="DPBB_1"/>
    <property type="match status" value="1"/>
</dbReference>
<feature type="chain" id="PRO_5040548233" description="Expansin" evidence="7">
    <location>
        <begin position="27"/>
        <end position="251"/>
    </location>
</feature>
<dbReference type="InterPro" id="IPR036908">
    <property type="entry name" value="RlpA-like_sf"/>
</dbReference>
<dbReference type="EMBL" id="CAMAPE010000022">
    <property type="protein sequence ID" value="CAH9090259.1"/>
    <property type="molecule type" value="Genomic_DNA"/>
</dbReference>
<keyword evidence="11" id="KW-1185">Reference proteome</keyword>
<keyword evidence="2 7" id="KW-0134">Cell wall</keyword>
<feature type="signal peptide" evidence="7">
    <location>
        <begin position="1"/>
        <end position="26"/>
    </location>
</feature>
<dbReference type="GO" id="GO:0009664">
    <property type="term" value="P:plant-type cell wall organization"/>
    <property type="evidence" value="ECO:0007669"/>
    <property type="project" value="InterPro"/>
</dbReference>
<dbReference type="InterPro" id="IPR009009">
    <property type="entry name" value="RlpA-like_DPBB"/>
</dbReference>
<gene>
    <name evidence="10" type="ORF">CEURO_LOCUS11173</name>
</gene>
<dbReference type="GO" id="GO:0016020">
    <property type="term" value="C:membrane"/>
    <property type="evidence" value="ECO:0007669"/>
    <property type="project" value="UniProtKB-SubCell"/>
</dbReference>
<protein>
    <recommendedName>
        <fullName evidence="7">Expansin</fullName>
    </recommendedName>
</protein>
<evidence type="ECO:0000313" key="10">
    <source>
        <dbReference type="EMBL" id="CAH9090259.1"/>
    </source>
</evidence>
<name>A0A9P0Z815_CUSEU</name>
<evidence type="ECO:0000313" key="11">
    <source>
        <dbReference type="Proteomes" id="UP001152484"/>
    </source>
</evidence>
<dbReference type="PROSITE" id="PS50843">
    <property type="entry name" value="EXPANSIN_CBD"/>
    <property type="match status" value="1"/>
</dbReference>
<dbReference type="SUPFAM" id="SSF50685">
    <property type="entry name" value="Barwin-like endoglucanases"/>
    <property type="match status" value="1"/>
</dbReference>
<dbReference type="GO" id="GO:0009653">
    <property type="term" value="P:anatomical structure morphogenesis"/>
    <property type="evidence" value="ECO:0007669"/>
    <property type="project" value="UniProtKB-ARBA"/>
</dbReference>
<dbReference type="InterPro" id="IPR007117">
    <property type="entry name" value="Expansin_CBD"/>
</dbReference>
<feature type="domain" description="Expansin-like EG45" evidence="8">
    <location>
        <begin position="48"/>
        <end position="157"/>
    </location>
</feature>
<dbReference type="AlphaFoldDB" id="A0A9P0Z815"/>
<dbReference type="PANTHER" id="PTHR31867">
    <property type="entry name" value="EXPANSIN-A15"/>
    <property type="match status" value="1"/>
</dbReference>
<comment type="caution">
    <text evidence="10">The sequence shown here is derived from an EMBL/GenBank/DDBJ whole genome shotgun (WGS) entry which is preliminary data.</text>
</comment>
<dbReference type="InterPro" id="IPR007118">
    <property type="entry name" value="Expan_Lol_pI"/>
</dbReference>
<keyword evidence="6 7" id="KW-0961">Cell wall biogenesis/degradation</keyword>
<dbReference type="SMART" id="SM00837">
    <property type="entry name" value="DPBB_1"/>
    <property type="match status" value="1"/>
</dbReference>
<evidence type="ECO:0000256" key="4">
    <source>
        <dbReference type="ARBA" id="ARBA00022729"/>
    </source>
</evidence>
<comment type="function">
    <text evidence="7">Causes loosening and extension of plant cell walls by disrupting non-covalent bonding between cellulose microfibrils and matrix glucans. No enzymatic activity has been found.</text>
</comment>
<keyword evidence="3 7" id="KW-0964">Secreted</keyword>
<evidence type="ECO:0000256" key="1">
    <source>
        <dbReference type="ARBA" id="ARBA00005392"/>
    </source>
</evidence>
<dbReference type="CDD" id="cd22274">
    <property type="entry name" value="DPBB_EXPA_N"/>
    <property type="match status" value="1"/>
</dbReference>
<dbReference type="Gene3D" id="2.60.40.760">
    <property type="entry name" value="Expansin, cellulose-binding-like domain"/>
    <property type="match status" value="1"/>
</dbReference>
<dbReference type="PRINTS" id="PR01225">
    <property type="entry name" value="EXPANSNFAMLY"/>
</dbReference>
<organism evidence="10 11">
    <name type="scientific">Cuscuta europaea</name>
    <name type="common">European dodder</name>
    <dbReference type="NCBI Taxonomy" id="41803"/>
    <lineage>
        <taxon>Eukaryota</taxon>
        <taxon>Viridiplantae</taxon>
        <taxon>Streptophyta</taxon>
        <taxon>Embryophyta</taxon>
        <taxon>Tracheophyta</taxon>
        <taxon>Spermatophyta</taxon>
        <taxon>Magnoliopsida</taxon>
        <taxon>eudicotyledons</taxon>
        <taxon>Gunneridae</taxon>
        <taxon>Pentapetalae</taxon>
        <taxon>asterids</taxon>
        <taxon>lamiids</taxon>
        <taxon>Solanales</taxon>
        <taxon>Convolvulaceae</taxon>
        <taxon>Cuscuteae</taxon>
        <taxon>Cuscuta</taxon>
        <taxon>Cuscuta subgen. Cuscuta</taxon>
    </lineage>
</organism>
<dbReference type="OrthoDB" id="1280070at2759"/>
<comment type="subcellular location">
    <subcellularLocation>
        <location evidence="7">Secreted</location>
        <location evidence="7">Cell wall</location>
    </subcellularLocation>
    <subcellularLocation>
        <location evidence="7">Membrane</location>
        <topology evidence="7">Peripheral membrane protein</topology>
    </subcellularLocation>
</comment>
<dbReference type="InterPro" id="IPR007112">
    <property type="entry name" value="Expansin/allergen_DPBB_dom"/>
</dbReference>
<evidence type="ECO:0000256" key="5">
    <source>
        <dbReference type="ARBA" id="ARBA00023136"/>
    </source>
</evidence>
<keyword evidence="5" id="KW-0472">Membrane</keyword>
<proteinExistence type="inferred from homology"/>
<dbReference type="InterPro" id="IPR002963">
    <property type="entry name" value="Expansin"/>
</dbReference>
<evidence type="ECO:0000256" key="2">
    <source>
        <dbReference type="ARBA" id="ARBA00022512"/>
    </source>
</evidence>
<dbReference type="Gene3D" id="2.40.40.10">
    <property type="entry name" value="RlpA-like domain"/>
    <property type="match status" value="1"/>
</dbReference>
<dbReference type="InterPro" id="IPR036749">
    <property type="entry name" value="Expansin_CBD_sf"/>
</dbReference>
<dbReference type="Pfam" id="PF01357">
    <property type="entry name" value="Expansin_C"/>
    <property type="match status" value="1"/>
</dbReference>
<dbReference type="GO" id="GO:0005576">
    <property type="term" value="C:extracellular region"/>
    <property type="evidence" value="ECO:0007669"/>
    <property type="project" value="InterPro"/>
</dbReference>
<comment type="similarity">
    <text evidence="1 7">Belongs to the expansin family. Expansin A subfamily.</text>
</comment>
<accession>A0A9P0Z815</accession>
<sequence length="251" mass="27151">MTAAADSIIMLLVAVVLVVLPSAAFATPPGGWKDARATFYGAPQGTIGGACGYEQHKQAYGAFTTALSMVLYNKAGRCGACYEIRCVHSKFCKPGGHSVVVTATDFCPPNFADSKAWCNPPNPHFDLSQPAFLQLADYKAGVVPVQYRRVPCKRKGGARFTIEGNNFFNLVTVTNVGGAGDIARVDVQAEGTRRWMPLKRNWGEKWETDEKLAGKALTFRVTTSDGRVLAAHNVAPKAWQFGQTYQGSQNL</sequence>
<feature type="domain" description="Expansin-like CBD" evidence="9">
    <location>
        <begin position="167"/>
        <end position="247"/>
    </location>
</feature>
<dbReference type="SUPFAM" id="SSF49590">
    <property type="entry name" value="PHL pollen allergen"/>
    <property type="match status" value="1"/>
</dbReference>
<dbReference type="Proteomes" id="UP001152484">
    <property type="component" value="Unassembled WGS sequence"/>
</dbReference>
<dbReference type="PRINTS" id="PR01226">
    <property type="entry name" value="EXPANSIN"/>
</dbReference>
<evidence type="ECO:0000256" key="7">
    <source>
        <dbReference type="RuleBase" id="RU365023"/>
    </source>
</evidence>
<evidence type="ECO:0000259" key="9">
    <source>
        <dbReference type="PROSITE" id="PS50843"/>
    </source>
</evidence>
<evidence type="ECO:0000259" key="8">
    <source>
        <dbReference type="PROSITE" id="PS50842"/>
    </source>
</evidence>
<dbReference type="PROSITE" id="PS50842">
    <property type="entry name" value="EXPANSIN_EG45"/>
    <property type="match status" value="1"/>
</dbReference>
<keyword evidence="4 7" id="KW-0732">Signal</keyword>
<evidence type="ECO:0000256" key="6">
    <source>
        <dbReference type="ARBA" id="ARBA00023316"/>
    </source>
</evidence>